<dbReference type="InterPro" id="IPR050275">
    <property type="entry name" value="PGM_Phosphatase"/>
</dbReference>
<sequence>MNLHLIRHTSLDIPSGVCYGQSDVDVSANFAVECSALSAKLDGIQFDAVYASPLQRCTKLAQALNLGQVQEDARLKELHFGDWEMQPWDSIPRDIFDVWAHDYAHLSPPNGESFTQLYHRTKTFTEEVSSRLHGKNVAVVTHGGVIRAMLADALNIPLKGLFRLVIDHASVTQITLSDSVPRIQFVNR</sequence>
<dbReference type="GO" id="GO:0009236">
    <property type="term" value="P:cobalamin biosynthetic process"/>
    <property type="evidence" value="ECO:0007669"/>
    <property type="project" value="UniProtKB-UniRule"/>
</dbReference>
<dbReference type="CDD" id="cd07067">
    <property type="entry name" value="HP_PGM_like"/>
    <property type="match status" value="1"/>
</dbReference>
<accession>A0A4Y9VQV6</accession>
<dbReference type="Gene3D" id="3.40.50.1240">
    <property type="entry name" value="Phosphoglycerate mutase-like"/>
    <property type="match status" value="1"/>
</dbReference>
<dbReference type="OrthoDB" id="5296884at2"/>
<dbReference type="AlphaFoldDB" id="A0A4Y9VQV6"/>
<protein>
    <recommendedName>
        <fullName evidence="1">Alpha-ribazole phosphatase</fullName>
        <ecNumber evidence="1">3.1.3.73</ecNumber>
    </recommendedName>
</protein>
<evidence type="ECO:0000256" key="1">
    <source>
        <dbReference type="NCBIfam" id="TIGR03162"/>
    </source>
</evidence>
<comment type="caution">
    <text evidence="2">The sequence shown here is derived from an EMBL/GenBank/DDBJ whole genome shotgun (WGS) entry which is preliminary data.</text>
</comment>
<evidence type="ECO:0000313" key="3">
    <source>
        <dbReference type="Proteomes" id="UP000297706"/>
    </source>
</evidence>
<dbReference type="SUPFAM" id="SSF53254">
    <property type="entry name" value="Phosphoglycerate mutase-like"/>
    <property type="match status" value="1"/>
</dbReference>
<evidence type="ECO:0000313" key="2">
    <source>
        <dbReference type="EMBL" id="TFW70973.1"/>
    </source>
</evidence>
<dbReference type="GO" id="GO:0005737">
    <property type="term" value="C:cytoplasm"/>
    <property type="evidence" value="ECO:0007669"/>
    <property type="project" value="TreeGrafter"/>
</dbReference>
<dbReference type="Pfam" id="PF00300">
    <property type="entry name" value="His_Phos_1"/>
    <property type="match status" value="1"/>
</dbReference>
<dbReference type="InterPro" id="IPR017578">
    <property type="entry name" value="Ribazole_CobC"/>
</dbReference>
<dbReference type="PANTHER" id="PTHR48100">
    <property type="entry name" value="BROAD-SPECIFICITY PHOSPHATASE YOR283W-RELATED"/>
    <property type="match status" value="1"/>
</dbReference>
<organism evidence="2 3">
    <name type="scientific">Methylotenera oryzisoli</name>
    <dbReference type="NCBI Taxonomy" id="2080758"/>
    <lineage>
        <taxon>Bacteria</taxon>
        <taxon>Pseudomonadati</taxon>
        <taxon>Pseudomonadota</taxon>
        <taxon>Betaproteobacteria</taxon>
        <taxon>Nitrosomonadales</taxon>
        <taxon>Methylophilaceae</taxon>
        <taxon>Methylotenera</taxon>
    </lineage>
</organism>
<dbReference type="Proteomes" id="UP000297706">
    <property type="component" value="Unassembled WGS sequence"/>
</dbReference>
<proteinExistence type="predicted"/>
<dbReference type="SMART" id="SM00855">
    <property type="entry name" value="PGAM"/>
    <property type="match status" value="1"/>
</dbReference>
<dbReference type="EMBL" id="PQVH01000010">
    <property type="protein sequence ID" value="TFW70973.1"/>
    <property type="molecule type" value="Genomic_DNA"/>
</dbReference>
<dbReference type="GO" id="GO:0043755">
    <property type="term" value="F:alpha-ribazole phosphatase activity"/>
    <property type="evidence" value="ECO:0007669"/>
    <property type="project" value="UniProtKB-UniRule"/>
</dbReference>
<name>A0A4Y9VQV6_9PROT</name>
<dbReference type="InterPro" id="IPR029033">
    <property type="entry name" value="His_PPase_superfam"/>
</dbReference>
<dbReference type="RefSeq" id="WP_135278215.1">
    <property type="nucleotide sequence ID" value="NZ_PQVH01000010.1"/>
</dbReference>
<dbReference type="InterPro" id="IPR013078">
    <property type="entry name" value="His_Pase_superF_clade-1"/>
</dbReference>
<reference evidence="2 3" key="1">
    <citation type="submission" date="2018-02" db="EMBL/GenBank/DDBJ databases">
        <title>A novel lanthanide dependent methylotroph, Methylotenera sp. La3113.</title>
        <authorList>
            <person name="Lv H."/>
            <person name="Tani A."/>
        </authorList>
    </citation>
    <scope>NUCLEOTIDE SEQUENCE [LARGE SCALE GENOMIC DNA]</scope>
    <source>
        <strain evidence="2 3">La3113</strain>
    </source>
</reference>
<keyword evidence="3" id="KW-1185">Reference proteome</keyword>
<dbReference type="PANTHER" id="PTHR48100:SF62">
    <property type="entry name" value="GLUCOSYL-3-PHOSPHOGLYCERATE PHOSPHATASE"/>
    <property type="match status" value="1"/>
</dbReference>
<dbReference type="NCBIfam" id="TIGR03162">
    <property type="entry name" value="ribazole_cobC"/>
    <property type="match status" value="1"/>
</dbReference>
<gene>
    <name evidence="2" type="primary">cobC</name>
    <name evidence="2" type="ORF">C3Y98_08510</name>
</gene>
<dbReference type="EC" id="3.1.3.73" evidence="1"/>